<feature type="repeat" description="ANK" evidence="3">
    <location>
        <begin position="34"/>
        <end position="66"/>
    </location>
</feature>
<dbReference type="Pfam" id="PF12796">
    <property type="entry name" value="Ank_2"/>
    <property type="match status" value="1"/>
</dbReference>
<dbReference type="PANTHER" id="PTHR24198">
    <property type="entry name" value="ANKYRIN REPEAT AND PROTEIN KINASE DOMAIN-CONTAINING PROTEIN"/>
    <property type="match status" value="1"/>
</dbReference>
<dbReference type="EMBL" id="JACVVK020000048">
    <property type="protein sequence ID" value="KAK7498838.1"/>
    <property type="molecule type" value="Genomic_DNA"/>
</dbReference>
<evidence type="ECO:0000256" key="3">
    <source>
        <dbReference type="PROSITE-ProRule" id="PRU00023"/>
    </source>
</evidence>
<gene>
    <name evidence="5" type="ORF">BaRGS_00009930</name>
</gene>
<feature type="repeat" description="ANK" evidence="3">
    <location>
        <begin position="141"/>
        <end position="190"/>
    </location>
</feature>
<name>A0ABD0LI39_9CAEN</name>
<keyword evidence="6" id="KW-1185">Reference proteome</keyword>
<organism evidence="5 6">
    <name type="scientific">Batillaria attramentaria</name>
    <dbReference type="NCBI Taxonomy" id="370345"/>
    <lineage>
        <taxon>Eukaryota</taxon>
        <taxon>Metazoa</taxon>
        <taxon>Spiralia</taxon>
        <taxon>Lophotrochozoa</taxon>
        <taxon>Mollusca</taxon>
        <taxon>Gastropoda</taxon>
        <taxon>Caenogastropoda</taxon>
        <taxon>Sorbeoconcha</taxon>
        <taxon>Cerithioidea</taxon>
        <taxon>Batillariidae</taxon>
        <taxon>Batillaria</taxon>
    </lineage>
</organism>
<sequence>KDNTPLHVAALARQSQITRLLLDRGADVNAVSKTGFTPLYLAAQENGADIVDMLLQAGADQRIHTVDGFSPLAVAVQQENAEVINVLLPSWRKTAADFALRMLAAQGQNCPDVFKQTADGNVIGLRKAVQGGADVNQTLKDGLSPLHVAVVLGNLQMKLSTPLATACHICRRDIILSLLNAGANPNVKMRGCDPLLPLHIACNYGDTAAVFLLLKYKADVVAAGRWMSMNARVAFDEQHQEVISLLIRWALGLCPEQKIKLMTEGDSDSAQAATTPDEPEPDPTVTCLKMMSPVFRSRPRLADALVQAALDATNKSTLSKAAEEGNLELVTACIEESPSSVDNKSK</sequence>
<dbReference type="Gene3D" id="1.25.40.20">
    <property type="entry name" value="Ankyrin repeat-containing domain"/>
    <property type="match status" value="2"/>
</dbReference>
<feature type="repeat" description="ANK" evidence="3">
    <location>
        <begin position="1"/>
        <end position="33"/>
    </location>
</feature>
<feature type="non-terminal residue" evidence="5">
    <location>
        <position position="346"/>
    </location>
</feature>
<evidence type="ECO:0000256" key="1">
    <source>
        <dbReference type="ARBA" id="ARBA00022737"/>
    </source>
</evidence>
<dbReference type="InterPro" id="IPR036770">
    <property type="entry name" value="Ankyrin_rpt-contain_sf"/>
</dbReference>
<evidence type="ECO:0000313" key="6">
    <source>
        <dbReference type="Proteomes" id="UP001519460"/>
    </source>
</evidence>
<feature type="region of interest" description="Disordered" evidence="4">
    <location>
        <begin position="264"/>
        <end position="284"/>
    </location>
</feature>
<dbReference type="PRINTS" id="PR01415">
    <property type="entry name" value="ANKYRIN"/>
</dbReference>
<evidence type="ECO:0000256" key="4">
    <source>
        <dbReference type="SAM" id="MobiDB-lite"/>
    </source>
</evidence>
<comment type="caution">
    <text evidence="5">The sequence shown here is derived from an EMBL/GenBank/DDBJ whole genome shotgun (WGS) entry which is preliminary data.</text>
</comment>
<protein>
    <submittedName>
        <fullName evidence="5">Uncharacterized protein</fullName>
    </submittedName>
</protein>
<dbReference type="InterPro" id="IPR002110">
    <property type="entry name" value="Ankyrin_rpt"/>
</dbReference>
<dbReference type="Pfam" id="PF00023">
    <property type="entry name" value="Ank"/>
    <property type="match status" value="1"/>
</dbReference>
<evidence type="ECO:0000256" key="2">
    <source>
        <dbReference type="ARBA" id="ARBA00023043"/>
    </source>
</evidence>
<dbReference type="Proteomes" id="UP001519460">
    <property type="component" value="Unassembled WGS sequence"/>
</dbReference>
<accession>A0ABD0LI39</accession>
<evidence type="ECO:0000313" key="5">
    <source>
        <dbReference type="EMBL" id="KAK7498838.1"/>
    </source>
</evidence>
<dbReference type="PROSITE" id="PS50088">
    <property type="entry name" value="ANK_REPEAT"/>
    <property type="match status" value="4"/>
</dbReference>
<dbReference type="SMART" id="SM00248">
    <property type="entry name" value="ANK"/>
    <property type="match status" value="6"/>
</dbReference>
<dbReference type="SUPFAM" id="SSF48403">
    <property type="entry name" value="Ankyrin repeat"/>
    <property type="match status" value="1"/>
</dbReference>
<feature type="non-terminal residue" evidence="5">
    <location>
        <position position="1"/>
    </location>
</feature>
<keyword evidence="2 3" id="KW-0040">ANK repeat</keyword>
<feature type="repeat" description="ANK" evidence="3">
    <location>
        <begin position="193"/>
        <end position="225"/>
    </location>
</feature>
<dbReference type="PANTHER" id="PTHR24198:SF165">
    <property type="entry name" value="ANKYRIN REPEAT-CONTAINING PROTEIN-RELATED"/>
    <property type="match status" value="1"/>
</dbReference>
<proteinExistence type="predicted"/>
<dbReference type="PROSITE" id="PS50297">
    <property type="entry name" value="ANK_REP_REGION"/>
    <property type="match status" value="2"/>
</dbReference>
<dbReference type="AlphaFoldDB" id="A0ABD0LI39"/>
<reference evidence="5 6" key="1">
    <citation type="journal article" date="2023" name="Sci. Data">
        <title>Genome assembly of the Korean intertidal mud-creeper Batillaria attramentaria.</title>
        <authorList>
            <person name="Patra A.K."/>
            <person name="Ho P.T."/>
            <person name="Jun S."/>
            <person name="Lee S.J."/>
            <person name="Kim Y."/>
            <person name="Won Y.J."/>
        </authorList>
    </citation>
    <scope>NUCLEOTIDE SEQUENCE [LARGE SCALE GENOMIC DNA]</scope>
    <source>
        <strain evidence="5">Wonlab-2016</strain>
    </source>
</reference>
<keyword evidence="1" id="KW-0677">Repeat</keyword>